<dbReference type="CDD" id="cd13639">
    <property type="entry name" value="PBP2_OpuAC_like"/>
    <property type="match status" value="1"/>
</dbReference>
<dbReference type="InterPro" id="IPR007210">
    <property type="entry name" value="ABC_Gly_betaine_transp_sub-bd"/>
</dbReference>
<dbReference type="AlphaFoldDB" id="A0A840UQR3"/>
<evidence type="ECO:0000313" key="7">
    <source>
        <dbReference type="EMBL" id="MBB5347176.1"/>
    </source>
</evidence>
<feature type="domain" description="ABC-type glycine betaine transport system substrate-binding" evidence="6">
    <location>
        <begin position="43"/>
        <end position="292"/>
    </location>
</feature>
<reference evidence="7 8" key="1">
    <citation type="submission" date="2020-08" db="EMBL/GenBank/DDBJ databases">
        <title>Genomic Encyclopedia of Type Strains, Phase IV (KMG-IV): sequencing the most valuable type-strain genomes for metagenomic binning, comparative biology and taxonomic classification.</title>
        <authorList>
            <person name="Goeker M."/>
        </authorList>
    </citation>
    <scope>NUCLEOTIDE SEQUENCE [LARGE SCALE GENOMIC DNA]</scope>
    <source>
        <strain evidence="7 8">DSM 28570</strain>
    </source>
</reference>
<dbReference type="EMBL" id="JACHEO010000003">
    <property type="protein sequence ID" value="MBB5347176.1"/>
    <property type="molecule type" value="Genomic_DNA"/>
</dbReference>
<dbReference type="Pfam" id="PF04069">
    <property type="entry name" value="OpuAC"/>
    <property type="match status" value="1"/>
</dbReference>
<sequence>MMTETSYRKNGLRLLMTCLLFALALAPAWSGSARAADAKTADLVYANWEEGIAYTHLAQAVLEDKMGYKVTITAADVAPAYAAVAQGDKDAFMETWLPVLHKDYIERYKNDVIDLGHVFEGTESGLVVPRYMVEAGVRTISDLLKDEAKKKLRQTITGIDAGAGVMVTTENEVMPAYGLTAAGYTLLPSSGPAMMAALKQAIAKKEWIVVTGWKPHSMFGYWDLAFLEQDKDKVWGVGNIHIMGRKTLREDKPELATFLEKMRLTNSELGSLMVAINESKKDTLDAARDWMQANDKVVARWIP</sequence>
<feature type="chain" id="PRO_5032991650" evidence="5">
    <location>
        <begin position="36"/>
        <end position="303"/>
    </location>
</feature>
<keyword evidence="5" id="KW-0732">Signal</keyword>
<evidence type="ECO:0000313" key="8">
    <source>
        <dbReference type="Proteomes" id="UP000539642"/>
    </source>
</evidence>
<dbReference type="GO" id="GO:0015871">
    <property type="term" value="P:choline transport"/>
    <property type="evidence" value="ECO:0007669"/>
    <property type="project" value="TreeGrafter"/>
</dbReference>
<name>A0A840UQR3_9BACT</name>
<dbReference type="Gene3D" id="3.10.105.10">
    <property type="entry name" value="Dipeptide-binding Protein, Domain 3"/>
    <property type="match status" value="2"/>
</dbReference>
<proteinExistence type="predicted"/>
<evidence type="ECO:0000256" key="2">
    <source>
        <dbReference type="ARBA" id="ARBA00022448"/>
    </source>
</evidence>
<comment type="subcellular location">
    <subcellularLocation>
        <location evidence="1">Cell membrane</location>
    </subcellularLocation>
</comment>
<dbReference type="GO" id="GO:0043190">
    <property type="term" value="C:ATP-binding cassette (ABC) transporter complex"/>
    <property type="evidence" value="ECO:0007669"/>
    <property type="project" value="InterPro"/>
</dbReference>
<protein>
    <submittedName>
        <fullName evidence="7">Glycine betaine/proline transport system substrate-binding protein</fullName>
    </submittedName>
</protein>
<accession>A0A840UQR3</accession>
<dbReference type="GO" id="GO:0031460">
    <property type="term" value="P:glycine betaine transport"/>
    <property type="evidence" value="ECO:0007669"/>
    <property type="project" value="TreeGrafter"/>
</dbReference>
<keyword evidence="2" id="KW-0813">Transport</keyword>
<dbReference type="Proteomes" id="UP000539642">
    <property type="component" value="Unassembled WGS sequence"/>
</dbReference>
<keyword evidence="8" id="KW-1185">Reference proteome</keyword>
<dbReference type="GO" id="GO:0005275">
    <property type="term" value="F:amine transmembrane transporter activity"/>
    <property type="evidence" value="ECO:0007669"/>
    <property type="project" value="TreeGrafter"/>
</dbReference>
<dbReference type="Gene3D" id="3.40.190.100">
    <property type="entry name" value="Glycine betaine-binding periplasmic protein, domain 2"/>
    <property type="match status" value="1"/>
</dbReference>
<keyword evidence="4" id="KW-0472">Membrane</keyword>
<dbReference type="GO" id="GO:0015226">
    <property type="term" value="F:carnitine transmembrane transporter activity"/>
    <property type="evidence" value="ECO:0007669"/>
    <property type="project" value="TreeGrafter"/>
</dbReference>
<evidence type="ECO:0000256" key="3">
    <source>
        <dbReference type="ARBA" id="ARBA00022475"/>
    </source>
</evidence>
<evidence type="ECO:0000256" key="4">
    <source>
        <dbReference type="ARBA" id="ARBA00023136"/>
    </source>
</evidence>
<organism evidence="7 8">
    <name type="scientific">Desulfoprunum benzoelyticum</name>
    <dbReference type="NCBI Taxonomy" id="1506996"/>
    <lineage>
        <taxon>Bacteria</taxon>
        <taxon>Pseudomonadati</taxon>
        <taxon>Thermodesulfobacteriota</taxon>
        <taxon>Desulfobulbia</taxon>
        <taxon>Desulfobulbales</taxon>
        <taxon>Desulfobulbaceae</taxon>
        <taxon>Desulfoprunum</taxon>
    </lineage>
</organism>
<evidence type="ECO:0000256" key="5">
    <source>
        <dbReference type="SAM" id="SignalP"/>
    </source>
</evidence>
<dbReference type="RefSeq" id="WP_205240250.1">
    <property type="nucleotide sequence ID" value="NZ_JACHEO010000003.1"/>
</dbReference>
<keyword evidence="3" id="KW-1003">Cell membrane</keyword>
<evidence type="ECO:0000256" key="1">
    <source>
        <dbReference type="ARBA" id="ARBA00004236"/>
    </source>
</evidence>
<evidence type="ECO:0000259" key="6">
    <source>
        <dbReference type="Pfam" id="PF04069"/>
    </source>
</evidence>
<dbReference type="PANTHER" id="PTHR47737:SF1">
    <property type="entry name" value="GLYCINE BETAINE_PROLINE BETAINE TRANSPORT SYSTEM PERMEASE PROTEIN PROW"/>
    <property type="match status" value="1"/>
</dbReference>
<comment type="caution">
    <text evidence="7">The sequence shown here is derived from an EMBL/GenBank/DDBJ whole genome shotgun (WGS) entry which is preliminary data.</text>
</comment>
<feature type="signal peptide" evidence="5">
    <location>
        <begin position="1"/>
        <end position="35"/>
    </location>
</feature>
<gene>
    <name evidence="7" type="ORF">HNQ81_000889</name>
</gene>
<dbReference type="SUPFAM" id="SSF53850">
    <property type="entry name" value="Periplasmic binding protein-like II"/>
    <property type="match status" value="1"/>
</dbReference>
<dbReference type="PANTHER" id="PTHR47737">
    <property type="entry name" value="GLYCINE BETAINE/PROLINE BETAINE TRANSPORT SYSTEM PERMEASE PROTEIN PROW"/>
    <property type="match status" value="1"/>
</dbReference>